<evidence type="ECO:0000256" key="1">
    <source>
        <dbReference type="ARBA" id="ARBA00004141"/>
    </source>
</evidence>
<dbReference type="SUPFAM" id="SSF144091">
    <property type="entry name" value="Rhomboid-like"/>
    <property type="match status" value="1"/>
</dbReference>
<feature type="transmembrane region" description="Helical" evidence="8">
    <location>
        <begin position="80"/>
        <end position="99"/>
    </location>
</feature>
<reference evidence="10" key="1">
    <citation type="submission" date="2018-05" db="EMBL/GenBank/DDBJ databases">
        <authorList>
            <person name="Lanie J.A."/>
            <person name="Ng W.-L."/>
            <person name="Kazmierczak K.M."/>
            <person name="Andrzejewski T.M."/>
            <person name="Davidsen T.M."/>
            <person name="Wayne K.J."/>
            <person name="Tettelin H."/>
            <person name="Glass J.I."/>
            <person name="Rusch D."/>
            <person name="Podicherti R."/>
            <person name="Tsui H.-C.T."/>
            <person name="Winkler M.E."/>
        </authorList>
    </citation>
    <scope>NUCLEOTIDE SEQUENCE</scope>
</reference>
<keyword evidence="7 8" id="KW-0472">Membrane</keyword>
<comment type="similarity">
    <text evidence="2">Belongs to the peptidase S54 family.</text>
</comment>
<feature type="transmembrane region" description="Helical" evidence="8">
    <location>
        <begin position="131"/>
        <end position="149"/>
    </location>
</feature>
<accession>A0A382DDF1</accession>
<evidence type="ECO:0000256" key="3">
    <source>
        <dbReference type="ARBA" id="ARBA00022670"/>
    </source>
</evidence>
<dbReference type="Pfam" id="PF01694">
    <property type="entry name" value="Rhomboid"/>
    <property type="match status" value="1"/>
</dbReference>
<keyword evidence="4 8" id="KW-0812">Transmembrane</keyword>
<dbReference type="AlphaFoldDB" id="A0A382DDF1"/>
<feature type="domain" description="Peptidase S54 rhomboid" evidence="9">
    <location>
        <begin position="44"/>
        <end position="176"/>
    </location>
</feature>
<feature type="transmembrane region" description="Helical" evidence="8">
    <location>
        <begin position="45"/>
        <end position="68"/>
    </location>
</feature>
<evidence type="ECO:0000256" key="7">
    <source>
        <dbReference type="ARBA" id="ARBA00023136"/>
    </source>
</evidence>
<keyword evidence="6 8" id="KW-1133">Transmembrane helix</keyword>
<dbReference type="GO" id="GO:0006508">
    <property type="term" value="P:proteolysis"/>
    <property type="evidence" value="ECO:0007669"/>
    <property type="project" value="UniProtKB-KW"/>
</dbReference>
<sequence length="188" mass="20030">MKSNAVMILGFVALIWVIEVLNSFMGHRLSAWGIRPRTEIGLVGILLSPILHGSINHVLSNTIPFLVLGGLVALRGSQKFAGVSLFIIVVGGAGVWVLGRTAIHVGASGLVFGYFGYLVANGWFDRRPLSILATIAVVVLYGGLVFGVLPTQSFVSWEAHLFGLIAGVLSAWLTRRKRAPTTPDSPGV</sequence>
<evidence type="ECO:0000256" key="8">
    <source>
        <dbReference type="SAM" id="Phobius"/>
    </source>
</evidence>
<protein>
    <recommendedName>
        <fullName evidence="9">Peptidase S54 rhomboid domain-containing protein</fullName>
    </recommendedName>
</protein>
<name>A0A382DDF1_9ZZZZ</name>
<dbReference type="GO" id="GO:0016020">
    <property type="term" value="C:membrane"/>
    <property type="evidence" value="ECO:0007669"/>
    <property type="project" value="UniProtKB-SubCell"/>
</dbReference>
<feature type="transmembrane region" description="Helical" evidence="8">
    <location>
        <begin position="155"/>
        <end position="173"/>
    </location>
</feature>
<dbReference type="GO" id="GO:0004252">
    <property type="term" value="F:serine-type endopeptidase activity"/>
    <property type="evidence" value="ECO:0007669"/>
    <property type="project" value="InterPro"/>
</dbReference>
<proteinExistence type="inferred from homology"/>
<evidence type="ECO:0000313" key="10">
    <source>
        <dbReference type="EMBL" id="SVB36428.1"/>
    </source>
</evidence>
<dbReference type="InterPro" id="IPR022764">
    <property type="entry name" value="Peptidase_S54_rhomboid_dom"/>
</dbReference>
<dbReference type="PANTHER" id="PTHR43066:SF1">
    <property type="entry name" value="RHOMBOID PROTEIN 2"/>
    <property type="match status" value="1"/>
</dbReference>
<dbReference type="InterPro" id="IPR035952">
    <property type="entry name" value="Rhomboid-like_sf"/>
</dbReference>
<dbReference type="EMBL" id="UINC01038839">
    <property type="protein sequence ID" value="SVB36428.1"/>
    <property type="molecule type" value="Genomic_DNA"/>
</dbReference>
<evidence type="ECO:0000256" key="4">
    <source>
        <dbReference type="ARBA" id="ARBA00022692"/>
    </source>
</evidence>
<feature type="transmembrane region" description="Helical" evidence="8">
    <location>
        <begin position="7"/>
        <end position="25"/>
    </location>
</feature>
<dbReference type="Gene3D" id="1.20.1540.10">
    <property type="entry name" value="Rhomboid-like"/>
    <property type="match status" value="1"/>
</dbReference>
<organism evidence="10">
    <name type="scientific">marine metagenome</name>
    <dbReference type="NCBI Taxonomy" id="408172"/>
    <lineage>
        <taxon>unclassified sequences</taxon>
        <taxon>metagenomes</taxon>
        <taxon>ecological metagenomes</taxon>
    </lineage>
</organism>
<keyword evidence="3" id="KW-0645">Protease</keyword>
<dbReference type="PANTHER" id="PTHR43066">
    <property type="entry name" value="RHOMBOID-RELATED PROTEIN"/>
    <property type="match status" value="1"/>
</dbReference>
<evidence type="ECO:0000259" key="9">
    <source>
        <dbReference type="Pfam" id="PF01694"/>
    </source>
</evidence>
<evidence type="ECO:0000256" key="5">
    <source>
        <dbReference type="ARBA" id="ARBA00022801"/>
    </source>
</evidence>
<gene>
    <name evidence="10" type="ORF">METZ01_LOCUS189282</name>
</gene>
<keyword evidence="5" id="KW-0378">Hydrolase</keyword>
<evidence type="ECO:0000256" key="2">
    <source>
        <dbReference type="ARBA" id="ARBA00009045"/>
    </source>
</evidence>
<comment type="subcellular location">
    <subcellularLocation>
        <location evidence="1">Membrane</location>
        <topology evidence="1">Multi-pass membrane protein</topology>
    </subcellularLocation>
</comment>
<evidence type="ECO:0000256" key="6">
    <source>
        <dbReference type="ARBA" id="ARBA00022989"/>
    </source>
</evidence>
<feature type="transmembrane region" description="Helical" evidence="8">
    <location>
        <begin position="105"/>
        <end position="124"/>
    </location>
</feature>